<protein>
    <submittedName>
        <fullName evidence="2">Uncharacterized protein</fullName>
    </submittedName>
</protein>
<evidence type="ECO:0000256" key="1">
    <source>
        <dbReference type="SAM" id="SignalP"/>
    </source>
</evidence>
<comment type="caution">
    <text evidence="2">The sequence shown here is derived from an EMBL/GenBank/DDBJ whole genome shotgun (WGS) entry which is preliminary data.</text>
</comment>
<feature type="signal peptide" evidence="1">
    <location>
        <begin position="1"/>
        <end position="20"/>
    </location>
</feature>
<proteinExistence type="predicted"/>
<reference evidence="2" key="1">
    <citation type="submission" date="2020-11" db="EMBL/GenBank/DDBJ databases">
        <title>Isolation and identification of active actinomycetes.</title>
        <authorList>
            <person name="Sun X."/>
        </authorList>
    </citation>
    <scope>NUCLEOTIDE SEQUENCE</scope>
    <source>
        <strain evidence="2">NEAU-A11</strain>
    </source>
</reference>
<dbReference type="AlphaFoldDB" id="A0A931G260"/>
<sequence length="309" mass="33061">MVTALMVVAAIVALPGSAEAAQEPPGGRANYTVALMRNVGTESFVRLAQYSLRADGTIRADYWAWNAQQTQPNVSSGLRTLGCANTCDIWTPNGFQSAPKQLYGTWSLTSTDDLSITWTSGSSGVERWKFANLATATQLTLASHPTANTGWGWGSRIGFNTGVPARTIFESNILPLSGPWSQNNWGEVLGGITQLQMTANGTLPVHLCDNNDGNPGNDHCINVTTPAIGDKPENKAYIGGTGTDRRMFYNHELKTVNSGPCPARGHLKAALQILDDNGTFRGLIMVEASLAAKTYGTNILGIFDLNNID</sequence>
<keyword evidence="3" id="KW-1185">Reference proteome</keyword>
<gene>
    <name evidence="2" type="ORF">I4J89_38420</name>
</gene>
<evidence type="ECO:0000313" key="3">
    <source>
        <dbReference type="Proteomes" id="UP000598146"/>
    </source>
</evidence>
<feature type="chain" id="PRO_5037886611" evidence="1">
    <location>
        <begin position="21"/>
        <end position="309"/>
    </location>
</feature>
<accession>A0A931G260</accession>
<dbReference type="EMBL" id="JADQTO010000026">
    <property type="protein sequence ID" value="MBG0567342.1"/>
    <property type="molecule type" value="Genomic_DNA"/>
</dbReference>
<keyword evidence="1" id="KW-0732">Signal</keyword>
<name>A0A931G260_9ACTN</name>
<evidence type="ECO:0000313" key="2">
    <source>
        <dbReference type="EMBL" id="MBG0567342.1"/>
    </source>
</evidence>
<dbReference type="Proteomes" id="UP000598146">
    <property type="component" value="Unassembled WGS sequence"/>
</dbReference>
<organism evidence="2 3">
    <name type="scientific">Actinoplanes aureus</name>
    <dbReference type="NCBI Taxonomy" id="2792083"/>
    <lineage>
        <taxon>Bacteria</taxon>
        <taxon>Bacillati</taxon>
        <taxon>Actinomycetota</taxon>
        <taxon>Actinomycetes</taxon>
        <taxon>Micromonosporales</taxon>
        <taxon>Micromonosporaceae</taxon>
        <taxon>Actinoplanes</taxon>
    </lineage>
</organism>